<reference evidence="1 2" key="1">
    <citation type="journal article" date="2022" name="Plant J.">
        <title>Chromosome-level genome of Camellia lanceoleosa provides a valuable resource for understanding genome evolution and self-incompatibility.</title>
        <authorList>
            <person name="Gong W."/>
            <person name="Xiao S."/>
            <person name="Wang L."/>
            <person name="Liao Z."/>
            <person name="Chang Y."/>
            <person name="Mo W."/>
            <person name="Hu G."/>
            <person name="Li W."/>
            <person name="Zhao G."/>
            <person name="Zhu H."/>
            <person name="Hu X."/>
            <person name="Ji K."/>
            <person name="Xiang X."/>
            <person name="Song Q."/>
            <person name="Yuan D."/>
            <person name="Jin S."/>
            <person name="Zhang L."/>
        </authorList>
    </citation>
    <scope>NUCLEOTIDE SEQUENCE [LARGE SCALE GENOMIC DNA]</scope>
    <source>
        <strain evidence="1">SQ_2022a</strain>
    </source>
</reference>
<accession>A0ACC0FRU2</accession>
<proteinExistence type="predicted"/>
<organism evidence="1 2">
    <name type="scientific">Camellia lanceoleosa</name>
    <dbReference type="NCBI Taxonomy" id="1840588"/>
    <lineage>
        <taxon>Eukaryota</taxon>
        <taxon>Viridiplantae</taxon>
        <taxon>Streptophyta</taxon>
        <taxon>Embryophyta</taxon>
        <taxon>Tracheophyta</taxon>
        <taxon>Spermatophyta</taxon>
        <taxon>Magnoliopsida</taxon>
        <taxon>eudicotyledons</taxon>
        <taxon>Gunneridae</taxon>
        <taxon>Pentapetalae</taxon>
        <taxon>asterids</taxon>
        <taxon>Ericales</taxon>
        <taxon>Theaceae</taxon>
        <taxon>Camellia</taxon>
    </lineage>
</organism>
<comment type="caution">
    <text evidence="1">The sequence shown here is derived from an EMBL/GenBank/DDBJ whole genome shotgun (WGS) entry which is preliminary data.</text>
</comment>
<protein>
    <submittedName>
        <fullName evidence="1">Zeatin O-glucosyltransferase</fullName>
    </submittedName>
</protein>
<gene>
    <name evidence="1" type="ORF">LOK49_LG12G02746</name>
</gene>
<keyword evidence="2" id="KW-1185">Reference proteome</keyword>
<name>A0ACC0FRU2_9ERIC</name>
<dbReference type="EMBL" id="CM045770">
    <property type="protein sequence ID" value="KAI7990691.1"/>
    <property type="molecule type" value="Genomic_DNA"/>
</dbReference>
<evidence type="ECO:0000313" key="1">
    <source>
        <dbReference type="EMBL" id="KAI7990691.1"/>
    </source>
</evidence>
<sequence>MDVHNQHSNHEHLIRSFKQDQVVVIMVPLPAQGHLNQLLQLSCLISSYNIPVHYVGWATHILQAKQRFNGTNYLNNNTAKIHFHEFPTPPFLSPPPNPNATNKFPQHLTPCFEASLQLRQPVAQLLHQLSPTTTRIVVIHDTLMDAVVQDSASVSNAESYAFLPTSAFSSLFYQWELLGKPFPLEEPEELPSIEGCHTSEFLNFAAPQSDFMKFSAGSIYNTCRFIEGTYIDQLRQIGSSNKQWAIGPLNSVTISKSKNSHSKHESLEWLDKQAPRSVIFVSFGTTTAMADGQIKELAMGLEQSEQKFIWVFRDADKANIFEGDDVERAELPEGYEERVKKVGMVVRDWAPQLEILGHPSTGGFMSHCGWNSCMESISMGVPIAAWPMHSDQPKNAFMLTNILKVGMVLNQWARREEPVTSSAIAKAVKTLMATKEGEEMRKRAEELGGAVQQSVKEGGASRMELDSFIAHITR</sequence>
<dbReference type="Proteomes" id="UP001060215">
    <property type="component" value="Chromosome 13"/>
</dbReference>
<evidence type="ECO:0000313" key="2">
    <source>
        <dbReference type="Proteomes" id="UP001060215"/>
    </source>
</evidence>